<dbReference type="OrthoDB" id="8086582at2"/>
<gene>
    <name evidence="3" type="ORF">EH240_26985</name>
</gene>
<feature type="compositionally biased region" description="Basic and acidic residues" evidence="1">
    <location>
        <begin position="141"/>
        <end position="158"/>
    </location>
</feature>
<feature type="region of interest" description="Disordered" evidence="1">
    <location>
        <begin position="126"/>
        <end position="158"/>
    </location>
</feature>
<sequence>MHVDFRLRSAPAPVLWILLATALPANANEGTAVFSDPARIASIAGSITEIAYMRGEYGSSGFDTLRPERRAEAVRCLIRQRPAQGCSVGQWSKRLALYGSGRNEAIDVKSVGPFIKLPEDGVCKGILEKSTSPARRSGRRQGQETRCRHEGDRKADPA</sequence>
<protein>
    <recommendedName>
        <fullName evidence="5">SLH domain-containing protein</fullName>
    </recommendedName>
</protein>
<keyword evidence="4" id="KW-1185">Reference proteome</keyword>
<evidence type="ECO:0008006" key="5">
    <source>
        <dbReference type="Google" id="ProtNLM"/>
    </source>
</evidence>
<reference evidence="3 4" key="1">
    <citation type="submission" date="2018-11" db="EMBL/GenBank/DDBJ databases">
        <title>the genome of Mesorhizobium tamadayense DSM 28320.</title>
        <authorList>
            <person name="Gao J."/>
        </authorList>
    </citation>
    <scope>NUCLEOTIDE SEQUENCE [LARGE SCALE GENOMIC DNA]</scope>
    <source>
        <strain evidence="3 4">DSM 28320</strain>
    </source>
</reference>
<evidence type="ECO:0000256" key="2">
    <source>
        <dbReference type="SAM" id="SignalP"/>
    </source>
</evidence>
<evidence type="ECO:0000256" key="1">
    <source>
        <dbReference type="SAM" id="MobiDB-lite"/>
    </source>
</evidence>
<evidence type="ECO:0000313" key="4">
    <source>
        <dbReference type="Proteomes" id="UP000273786"/>
    </source>
</evidence>
<dbReference type="RefSeq" id="WP_125004325.1">
    <property type="nucleotide sequence ID" value="NZ_RQXT01000042.1"/>
</dbReference>
<dbReference type="EMBL" id="RQXT01000042">
    <property type="protein sequence ID" value="RRH94515.1"/>
    <property type="molecule type" value="Genomic_DNA"/>
</dbReference>
<proteinExistence type="predicted"/>
<accession>A0A3P3F7I4</accession>
<organism evidence="3 4">
    <name type="scientific">Mesorhizobium tamadayense</name>
    <dbReference type="NCBI Taxonomy" id="425306"/>
    <lineage>
        <taxon>Bacteria</taxon>
        <taxon>Pseudomonadati</taxon>
        <taxon>Pseudomonadota</taxon>
        <taxon>Alphaproteobacteria</taxon>
        <taxon>Hyphomicrobiales</taxon>
        <taxon>Phyllobacteriaceae</taxon>
        <taxon>Mesorhizobium</taxon>
    </lineage>
</organism>
<name>A0A3P3F7I4_9HYPH</name>
<evidence type="ECO:0000313" key="3">
    <source>
        <dbReference type="EMBL" id="RRH94515.1"/>
    </source>
</evidence>
<comment type="caution">
    <text evidence="3">The sequence shown here is derived from an EMBL/GenBank/DDBJ whole genome shotgun (WGS) entry which is preliminary data.</text>
</comment>
<keyword evidence="2" id="KW-0732">Signal</keyword>
<feature type="signal peptide" evidence="2">
    <location>
        <begin position="1"/>
        <end position="27"/>
    </location>
</feature>
<dbReference type="AlphaFoldDB" id="A0A3P3F7I4"/>
<feature type="chain" id="PRO_5017992311" description="SLH domain-containing protein" evidence="2">
    <location>
        <begin position="28"/>
        <end position="158"/>
    </location>
</feature>
<dbReference type="Proteomes" id="UP000273786">
    <property type="component" value="Unassembled WGS sequence"/>
</dbReference>